<dbReference type="EMBL" id="LAZR01002156">
    <property type="protein sequence ID" value="KKN33719.1"/>
    <property type="molecule type" value="Genomic_DNA"/>
</dbReference>
<proteinExistence type="predicted"/>
<dbReference type="GO" id="GO:0005886">
    <property type="term" value="C:plasma membrane"/>
    <property type="evidence" value="ECO:0007669"/>
    <property type="project" value="UniProtKB-SubCell"/>
</dbReference>
<evidence type="ECO:0000256" key="2">
    <source>
        <dbReference type="ARBA" id="ARBA00022475"/>
    </source>
</evidence>
<feature type="domain" description="EamA" evidence="7">
    <location>
        <begin position="9"/>
        <end position="143"/>
    </location>
</feature>
<dbReference type="InterPro" id="IPR000620">
    <property type="entry name" value="EamA_dom"/>
</dbReference>
<keyword evidence="5 6" id="KW-0472">Membrane</keyword>
<accession>A0A0F9PU83</accession>
<dbReference type="AlphaFoldDB" id="A0A0F9PU83"/>
<dbReference type="PANTHER" id="PTHR42920:SF14">
    <property type="entry name" value="TRANSPORTER, DRUG_METABOLITE EXPORTER FAMILY"/>
    <property type="match status" value="1"/>
</dbReference>
<evidence type="ECO:0000313" key="8">
    <source>
        <dbReference type="EMBL" id="KKN33719.1"/>
    </source>
</evidence>
<evidence type="ECO:0000256" key="4">
    <source>
        <dbReference type="ARBA" id="ARBA00022989"/>
    </source>
</evidence>
<feature type="transmembrane region" description="Helical" evidence="6">
    <location>
        <begin position="221"/>
        <end position="241"/>
    </location>
</feature>
<keyword evidence="4 6" id="KW-1133">Transmembrane helix</keyword>
<gene>
    <name evidence="8" type="ORF">LCGC14_0800940</name>
</gene>
<reference evidence="8" key="1">
    <citation type="journal article" date="2015" name="Nature">
        <title>Complex archaea that bridge the gap between prokaryotes and eukaryotes.</title>
        <authorList>
            <person name="Spang A."/>
            <person name="Saw J.H."/>
            <person name="Jorgensen S.L."/>
            <person name="Zaremba-Niedzwiedzka K."/>
            <person name="Martijn J."/>
            <person name="Lind A.E."/>
            <person name="van Eijk R."/>
            <person name="Schleper C."/>
            <person name="Guy L."/>
            <person name="Ettema T.J."/>
        </authorList>
    </citation>
    <scope>NUCLEOTIDE SEQUENCE</scope>
</reference>
<feature type="transmembrane region" description="Helical" evidence="6">
    <location>
        <begin position="99"/>
        <end position="118"/>
    </location>
</feature>
<dbReference type="SUPFAM" id="SSF103481">
    <property type="entry name" value="Multidrug resistance efflux transporter EmrE"/>
    <property type="match status" value="1"/>
</dbReference>
<keyword evidence="2" id="KW-1003">Cell membrane</keyword>
<evidence type="ECO:0000256" key="6">
    <source>
        <dbReference type="SAM" id="Phobius"/>
    </source>
</evidence>
<feature type="transmembrane region" description="Helical" evidence="6">
    <location>
        <begin position="156"/>
        <end position="175"/>
    </location>
</feature>
<evidence type="ECO:0000259" key="7">
    <source>
        <dbReference type="Pfam" id="PF00892"/>
    </source>
</evidence>
<feature type="transmembrane region" description="Helical" evidence="6">
    <location>
        <begin position="70"/>
        <end position="93"/>
    </location>
</feature>
<keyword evidence="3 6" id="KW-0812">Transmembrane</keyword>
<sequence length="308" mass="33329">MQHRSLSGGILLLLAATLSWGGMFPIAKPALAVIDPYYLTLIRYLLAAIIFFIVLSIVEGKLSLGFEGKFLTLLLLSTLGFSGFNLLAFNGLMHSKPEHGAVIIAMMPMITVLLNWLIHSQRPASFTMFTILTAFFGVFLVVTTGDPVNAFSGGKLLWDFLFLAGAFCWVAYTMGASAFPNWSSLRYTSLSSILGALSLSIITLFLTAIDYISVPSIDLLVSLHWTIFYLVVMGALVAVLSWNIGIKLLGAVNGVLFINFVPITAFAIGIIQGKEFNAAELTGAACVIGSLIANNLFLRKQQKFNNAA</sequence>
<organism evidence="8">
    <name type="scientific">marine sediment metagenome</name>
    <dbReference type="NCBI Taxonomy" id="412755"/>
    <lineage>
        <taxon>unclassified sequences</taxon>
        <taxon>metagenomes</taxon>
        <taxon>ecological metagenomes</taxon>
    </lineage>
</organism>
<feature type="transmembrane region" description="Helical" evidence="6">
    <location>
        <begin position="278"/>
        <end position="298"/>
    </location>
</feature>
<evidence type="ECO:0000256" key="5">
    <source>
        <dbReference type="ARBA" id="ARBA00023136"/>
    </source>
</evidence>
<dbReference type="InterPro" id="IPR037185">
    <property type="entry name" value="EmrE-like"/>
</dbReference>
<dbReference type="Pfam" id="PF00892">
    <property type="entry name" value="EamA"/>
    <property type="match status" value="2"/>
</dbReference>
<evidence type="ECO:0000256" key="3">
    <source>
        <dbReference type="ARBA" id="ARBA00022692"/>
    </source>
</evidence>
<comment type="caution">
    <text evidence="8">The sequence shown here is derived from an EMBL/GenBank/DDBJ whole genome shotgun (WGS) entry which is preliminary data.</text>
</comment>
<feature type="transmembrane region" description="Helical" evidence="6">
    <location>
        <begin position="37"/>
        <end position="58"/>
    </location>
</feature>
<feature type="transmembrane region" description="Helical" evidence="6">
    <location>
        <begin position="125"/>
        <end position="144"/>
    </location>
</feature>
<protein>
    <recommendedName>
        <fullName evidence="7">EamA domain-containing protein</fullName>
    </recommendedName>
</protein>
<feature type="transmembrane region" description="Helical" evidence="6">
    <location>
        <begin position="248"/>
        <end position="272"/>
    </location>
</feature>
<dbReference type="InterPro" id="IPR051258">
    <property type="entry name" value="Diverse_Substrate_Transporter"/>
</dbReference>
<name>A0A0F9PU83_9ZZZZ</name>
<feature type="domain" description="EamA" evidence="7">
    <location>
        <begin position="157"/>
        <end position="293"/>
    </location>
</feature>
<dbReference type="PANTHER" id="PTHR42920">
    <property type="entry name" value="OS03G0707200 PROTEIN-RELATED"/>
    <property type="match status" value="1"/>
</dbReference>
<comment type="subcellular location">
    <subcellularLocation>
        <location evidence="1">Cell membrane</location>
        <topology evidence="1">Multi-pass membrane protein</topology>
    </subcellularLocation>
</comment>
<evidence type="ECO:0000256" key="1">
    <source>
        <dbReference type="ARBA" id="ARBA00004651"/>
    </source>
</evidence>
<feature type="transmembrane region" description="Helical" evidence="6">
    <location>
        <begin position="187"/>
        <end position="209"/>
    </location>
</feature>